<keyword evidence="2" id="KW-0812">Transmembrane</keyword>
<dbReference type="Pfam" id="PF05661">
    <property type="entry name" value="DUF808"/>
    <property type="match status" value="1"/>
</dbReference>
<dbReference type="InterPro" id="IPR008526">
    <property type="entry name" value="YedI"/>
</dbReference>
<organism evidence="3 4">
    <name type="scientific">Pseudarthrobacter quantipunctorum</name>
    <dbReference type="NCBI Taxonomy" id="3128980"/>
    <lineage>
        <taxon>Bacteria</taxon>
        <taxon>Bacillati</taxon>
        <taxon>Actinomycetota</taxon>
        <taxon>Actinomycetes</taxon>
        <taxon>Micrococcales</taxon>
        <taxon>Micrococcaceae</taxon>
        <taxon>Pseudarthrobacter</taxon>
    </lineage>
</organism>
<evidence type="ECO:0000313" key="4">
    <source>
        <dbReference type="Proteomes" id="UP001623384"/>
    </source>
</evidence>
<evidence type="ECO:0000256" key="1">
    <source>
        <dbReference type="SAM" id="MobiDB-lite"/>
    </source>
</evidence>
<dbReference type="Proteomes" id="UP001623384">
    <property type="component" value="Chromosome"/>
</dbReference>
<reference evidence="3 4" key="1">
    <citation type="submission" date="2024-03" db="EMBL/GenBank/DDBJ databases">
        <title>Rhodococcus navarretei sp. nov. and Pseudarthrobacter quantumdoti sp. nov., two new species with the ability to biosynthesize Quantum Dots isolated from soil samples at Union Glacier, Antarctica.</title>
        <authorList>
            <person name="Vargas M."/>
        </authorList>
    </citation>
    <scope>NUCLEOTIDE SEQUENCE [LARGE SCALE GENOMIC DNA]</scope>
    <source>
        <strain evidence="3 4">RC-2-3</strain>
    </source>
</reference>
<accession>A0ABZ2R5R8</accession>
<dbReference type="PANTHER" id="PTHR30503">
    <property type="entry name" value="INNER MEMBRANE PROTEIN YEDI"/>
    <property type="match status" value="1"/>
</dbReference>
<feature type="transmembrane region" description="Helical" evidence="2">
    <location>
        <begin position="76"/>
        <end position="98"/>
    </location>
</feature>
<feature type="transmembrane region" description="Helical" evidence="2">
    <location>
        <begin position="259"/>
        <end position="280"/>
    </location>
</feature>
<evidence type="ECO:0000256" key="2">
    <source>
        <dbReference type="SAM" id="Phobius"/>
    </source>
</evidence>
<feature type="region of interest" description="Disordered" evidence="1">
    <location>
        <begin position="316"/>
        <end position="340"/>
    </location>
</feature>
<protein>
    <submittedName>
        <fullName evidence="3">DUF808 domain-containing protein</fullName>
    </submittedName>
</protein>
<keyword evidence="2" id="KW-1133">Transmembrane helix</keyword>
<feature type="transmembrane region" description="Helical" evidence="2">
    <location>
        <begin position="216"/>
        <end position="239"/>
    </location>
</feature>
<feature type="transmembrane region" description="Helical" evidence="2">
    <location>
        <begin position="167"/>
        <end position="195"/>
    </location>
</feature>
<dbReference type="RefSeq" id="WP_350002888.1">
    <property type="nucleotide sequence ID" value="NZ_CP148033.1"/>
</dbReference>
<dbReference type="PANTHER" id="PTHR30503:SF3">
    <property type="entry name" value="INNER MEMBRANE PROTEIN YEDI"/>
    <property type="match status" value="1"/>
</dbReference>
<keyword evidence="2" id="KW-0472">Membrane</keyword>
<dbReference type="EMBL" id="CP148033">
    <property type="protein sequence ID" value="WXK93778.1"/>
    <property type="molecule type" value="Genomic_DNA"/>
</dbReference>
<proteinExistence type="predicted"/>
<name>A0ABZ2R5R8_9MICC</name>
<keyword evidence="4" id="KW-1185">Reference proteome</keyword>
<feature type="transmembrane region" description="Helical" evidence="2">
    <location>
        <begin position="287"/>
        <end position="305"/>
    </location>
</feature>
<evidence type="ECO:0000313" key="3">
    <source>
        <dbReference type="EMBL" id="WXK93778.1"/>
    </source>
</evidence>
<dbReference type="PIRSF" id="PIRSF016660">
    <property type="entry name" value="YedI"/>
    <property type="match status" value="1"/>
</dbReference>
<gene>
    <name evidence="3" type="ORF">WHH00_02945</name>
</gene>
<sequence length="340" mass="35727">MSGGLVALLDDVAALARIAAASVDDVAAGAAKAGAKAAGVVIDDAAVTPQYVSGADPSRELPMIKRIFWGSLRNKLLIILPALLLISAFLPWAIPFILMLGGTYLCFEGAEKVWHKLRRDHSDEKAPAVERGPEAEAKVVKGAITTDFILSCEIMVISMNEVAAESIWARAVILVVVALAITVLVYGAVALIVKMDDIGLHLAAKESAASQRFGELLVKGMPAVLAAITLIGTVAMLWVGGHIMLQGAYDLGWHLPYDLVHALEAPVAGIAGIGGLLAWLVNTLCSAVLGLAWGLAVMAVLHPLLKALPFGKEKGQHEEGDVRAELAGYRPTKHKADPAP</sequence>